<reference evidence="2 3" key="1">
    <citation type="journal article" date="2013" name="Biodegradation">
        <title>Occurrence of 4-tert-butylphenol (4-t-BP) biodegradation in an aquatic sample caused by the presence of Spirodela polyrrhiza and isolation of a 4-t-BP-utilizing bacterium.</title>
        <authorList>
            <person name="Ogata Y."/>
            <person name="Toyama T."/>
            <person name="Yu N."/>
            <person name="Wang X."/>
            <person name="Sei K."/>
            <person name="Ike M."/>
        </authorList>
    </citation>
    <scope>NUCLEOTIDE SEQUENCE [LARGE SCALE GENOMIC DNA]</scope>
    <source>
        <strain evidence="2 3">OMI</strain>
    </source>
</reference>
<name>A0A292ZC29_SPHSA</name>
<accession>A0A292ZC29</accession>
<dbReference type="GO" id="GO:0016887">
    <property type="term" value="F:ATP hydrolysis activity"/>
    <property type="evidence" value="ECO:0007669"/>
    <property type="project" value="InterPro"/>
</dbReference>
<dbReference type="RefSeq" id="WP_099185485.1">
    <property type="nucleotide sequence ID" value="NZ_BEWI01000030.1"/>
</dbReference>
<reference evidence="2 3" key="2">
    <citation type="journal article" date="2013" name="Environ. Sci. Technol.">
        <title>The 4-tert-butylphenol-utilizing bacterium Sphingobium fuliginis OMI can degrade bisphenols via phenolic ring hydroxylation and meta-cleavage pathway.</title>
        <authorList>
            <person name="Ogata Y."/>
            <person name="Goda S."/>
            <person name="Toyama T."/>
            <person name="Sei K."/>
            <person name="Ike M."/>
        </authorList>
    </citation>
    <scope>NUCLEOTIDE SEQUENCE [LARGE SCALE GENOMIC DNA]</scope>
    <source>
        <strain evidence="2 3">OMI</strain>
    </source>
</reference>
<dbReference type="SMART" id="SM00382">
    <property type="entry name" value="AAA"/>
    <property type="match status" value="1"/>
</dbReference>
<proteinExistence type="predicted"/>
<evidence type="ECO:0000313" key="3">
    <source>
        <dbReference type="Proteomes" id="UP000221538"/>
    </source>
</evidence>
<dbReference type="EC" id="3.1.21.-" evidence="2"/>
<dbReference type="Gene3D" id="3.40.50.300">
    <property type="entry name" value="P-loop containing nucleotide triphosphate hydrolases"/>
    <property type="match status" value="1"/>
</dbReference>
<dbReference type="SUPFAM" id="SSF52540">
    <property type="entry name" value="P-loop containing nucleoside triphosphate hydrolases"/>
    <property type="match status" value="1"/>
</dbReference>
<gene>
    <name evidence="2" type="ORF">SFOMI_0965</name>
</gene>
<dbReference type="InterPro" id="IPR011704">
    <property type="entry name" value="ATPase_dyneun-rel_AAA"/>
</dbReference>
<evidence type="ECO:0000313" key="2">
    <source>
        <dbReference type="EMBL" id="GAY20441.1"/>
    </source>
</evidence>
<protein>
    <submittedName>
        <fullName evidence="2">5-methylcytosine-specific restriction enzyme B</fullName>
        <ecNumber evidence="2">3.1.21.-</ecNumber>
    </submittedName>
</protein>
<dbReference type="PANTHER" id="PTHR37291">
    <property type="entry name" value="5-METHYLCYTOSINE-SPECIFIC RESTRICTION ENZYME B"/>
    <property type="match status" value="1"/>
</dbReference>
<dbReference type="Proteomes" id="UP000221538">
    <property type="component" value="Unassembled WGS sequence"/>
</dbReference>
<dbReference type="PANTHER" id="PTHR37291:SF1">
    <property type="entry name" value="TYPE IV METHYL-DIRECTED RESTRICTION ENZYME ECOKMCRB SUBUNIT"/>
    <property type="match status" value="1"/>
</dbReference>
<sequence length="959" mass="107594">MQEAEFRAWIAKKSDSPSTQNTRVQDAKRVEAHYGDLDEAYDADGLEGIKAALAYSKADERAGRENPARFPIDGNLYANLSHYRSTLNDYAQFRSGTAGDGFDSVDAEKRIALFDDSRTVHWPIRQTNRQSGVKAFRIMGASNKTEDAIETDDVLAVARALFKEQRLVRVLRSNNGRRPYLGYGKQKLTSYEIDPEIAKALGIPAKGSIHGNELTLDAAVLADLKARFLRTYPDFEPEGFAGATSKVFSDVINYKREAVAKVSALMQSEPPLTPEALGSALFDILTGIDLPGWRTNNRLAAIRQQHPNVLEQAAAQLARSSDDPPAAAKQMVDAIWPVLLEGQEKSKPYSESRNIPSMFLALVRPREALGINTDPLSRAYKALVHKPLFGWSPLSAEEYAEVLRFAHKLYEEMVGWGWQPRDLWDVQSFLWVVSQEDQAADATQEISEMRPSMPTATNLILYGPPGTGKTYATAAEAVEICNGPGSAQLGRKELMDVYQSLHRKGRIGFVTFHQSFSYEEFVEGLRPVTGEESDDGPASGGFSLKPHDGIFKQIANLASENRGHAVDAEKPLLDRSQKIFKMSLGRSWAAEDDAIFQDAIRDGYIVLGYGGDVDWSDPRFDKWEAIKERWREDHPEATGNDPNMSQMYAFRINMEVGSLVVVSDGNRKFRAIGEVTGGYRFVPGPNGEYNHRRSVKWLWHSDESLPRERIYGKIFSQVSVYQLNNRYIDWDALEQIVTSGGDAVATTGVPEPYVLIIDEINRANISKVFGELITLLEPDKRIGEENELRVKLPYSGEIFGVPSNLHIIGTMNTADRSIALLDTALRRRFTFRELMPDTEALPEDVDGIALRKLLATLNERIEYLFDREHQIGHAYFMGCQARSDVDECMRHKVIPLLAEYFYEDWSKVAAVLGDTTGERFLERRELKAPNGLDSDGDAPARWRWQVRQPFAHDAYKGFA</sequence>
<dbReference type="EMBL" id="BEWI01000030">
    <property type="protein sequence ID" value="GAY20441.1"/>
    <property type="molecule type" value="Genomic_DNA"/>
</dbReference>
<feature type="domain" description="AAA+ ATPase" evidence="1">
    <location>
        <begin position="455"/>
        <end position="839"/>
    </location>
</feature>
<dbReference type="InterPro" id="IPR027417">
    <property type="entry name" value="P-loop_NTPase"/>
</dbReference>
<organism evidence="2 3">
    <name type="scientific">Sphingobium fuliginis (strain ATCC 27551)</name>
    <dbReference type="NCBI Taxonomy" id="336203"/>
    <lineage>
        <taxon>Bacteria</taxon>
        <taxon>Pseudomonadati</taxon>
        <taxon>Pseudomonadota</taxon>
        <taxon>Alphaproteobacteria</taxon>
        <taxon>Sphingomonadales</taxon>
        <taxon>Sphingomonadaceae</taxon>
        <taxon>Sphingobium</taxon>
    </lineage>
</organism>
<keyword evidence="2" id="KW-0378">Hydrolase</keyword>
<dbReference type="AlphaFoldDB" id="A0A292ZC29"/>
<dbReference type="InterPro" id="IPR052934">
    <property type="entry name" value="Methyl-DNA_Rec/Restrict_Enz"/>
</dbReference>
<dbReference type="REBASE" id="241763">
    <property type="entry name" value="SfuOMMcrBCP"/>
</dbReference>
<dbReference type="InterPro" id="IPR003593">
    <property type="entry name" value="AAA+_ATPase"/>
</dbReference>
<dbReference type="GO" id="GO:0005524">
    <property type="term" value="F:ATP binding"/>
    <property type="evidence" value="ECO:0007669"/>
    <property type="project" value="InterPro"/>
</dbReference>
<comment type="caution">
    <text evidence="2">The sequence shown here is derived from an EMBL/GenBank/DDBJ whole genome shotgun (WGS) entry which is preliminary data.</text>
</comment>
<evidence type="ECO:0000259" key="1">
    <source>
        <dbReference type="SMART" id="SM00382"/>
    </source>
</evidence>
<dbReference type="Pfam" id="PF07728">
    <property type="entry name" value="AAA_5"/>
    <property type="match status" value="1"/>
</dbReference>